<feature type="domain" description="Response regulatory" evidence="3">
    <location>
        <begin position="3"/>
        <end position="120"/>
    </location>
</feature>
<dbReference type="SMART" id="SM00448">
    <property type="entry name" value="REC"/>
    <property type="match status" value="1"/>
</dbReference>
<evidence type="ECO:0000256" key="1">
    <source>
        <dbReference type="ARBA" id="ARBA00022553"/>
    </source>
</evidence>
<organism evidence="4 5">
    <name type="scientific">Candidatus Nitrospira allomarina</name>
    <dbReference type="NCBI Taxonomy" id="3020900"/>
    <lineage>
        <taxon>Bacteria</taxon>
        <taxon>Pseudomonadati</taxon>
        <taxon>Nitrospirota</taxon>
        <taxon>Nitrospiria</taxon>
        <taxon>Nitrospirales</taxon>
        <taxon>Nitrospiraceae</taxon>
        <taxon>Nitrospira</taxon>
    </lineage>
</organism>
<evidence type="ECO:0000313" key="5">
    <source>
        <dbReference type="Proteomes" id="UP001302719"/>
    </source>
</evidence>
<feature type="modified residue" description="4-aspartylphosphate" evidence="2">
    <location>
        <position position="52"/>
    </location>
</feature>
<dbReference type="PANTHER" id="PTHR44591:SF23">
    <property type="entry name" value="CHEY SUBFAMILY"/>
    <property type="match status" value="1"/>
</dbReference>
<protein>
    <submittedName>
        <fullName evidence="4">Response regulator</fullName>
    </submittedName>
</protein>
<accession>A0AA96GC72</accession>
<reference evidence="4 5" key="1">
    <citation type="submission" date="2023-01" db="EMBL/GenBank/DDBJ databases">
        <title>Cultivation and genomic characterization of new, ubiquitous marine nitrite-oxidizing bacteria from the Nitrospirales.</title>
        <authorList>
            <person name="Mueller A.J."/>
            <person name="Daebeler A."/>
            <person name="Herbold C.W."/>
            <person name="Kirkegaard R.H."/>
            <person name="Daims H."/>
        </authorList>
    </citation>
    <scope>NUCLEOTIDE SEQUENCE [LARGE SCALE GENOMIC DNA]</scope>
    <source>
        <strain evidence="4 5">VA</strain>
    </source>
</reference>
<sequence length="123" mass="13788">MANILVVDDDRQVCDLLKQALENQGYTVDCASNGVEGIKEYRNHPADLIILDILMPEKEGLETILDLRREFPQVKIIAMSGGSERAKLDLLDLARRLGAQHTIDKPFQLHAITDLVTQALHEN</sequence>
<dbReference type="SUPFAM" id="SSF52172">
    <property type="entry name" value="CheY-like"/>
    <property type="match status" value="1"/>
</dbReference>
<dbReference type="KEGG" id="nall:PP769_04830"/>
<dbReference type="GO" id="GO:0000160">
    <property type="term" value="P:phosphorelay signal transduction system"/>
    <property type="evidence" value="ECO:0007669"/>
    <property type="project" value="InterPro"/>
</dbReference>
<dbReference type="PANTHER" id="PTHR44591">
    <property type="entry name" value="STRESS RESPONSE REGULATOR PROTEIN 1"/>
    <property type="match status" value="1"/>
</dbReference>
<evidence type="ECO:0000259" key="3">
    <source>
        <dbReference type="PROSITE" id="PS50110"/>
    </source>
</evidence>
<dbReference type="EMBL" id="CP116967">
    <property type="protein sequence ID" value="WNM59093.1"/>
    <property type="molecule type" value="Genomic_DNA"/>
</dbReference>
<dbReference type="Proteomes" id="UP001302719">
    <property type="component" value="Chromosome"/>
</dbReference>
<dbReference type="PROSITE" id="PS50110">
    <property type="entry name" value="RESPONSE_REGULATORY"/>
    <property type="match status" value="1"/>
</dbReference>
<dbReference type="InterPro" id="IPR001789">
    <property type="entry name" value="Sig_transdc_resp-reg_receiver"/>
</dbReference>
<dbReference type="RefSeq" id="WP_312645771.1">
    <property type="nucleotide sequence ID" value="NZ_CP116967.1"/>
</dbReference>
<evidence type="ECO:0000313" key="4">
    <source>
        <dbReference type="EMBL" id="WNM59093.1"/>
    </source>
</evidence>
<dbReference type="Gene3D" id="3.40.50.2300">
    <property type="match status" value="1"/>
</dbReference>
<gene>
    <name evidence="4" type="ORF">PP769_04830</name>
</gene>
<dbReference type="Pfam" id="PF00072">
    <property type="entry name" value="Response_reg"/>
    <property type="match status" value="1"/>
</dbReference>
<keyword evidence="1 2" id="KW-0597">Phosphoprotein</keyword>
<dbReference type="AlphaFoldDB" id="A0AA96GC72"/>
<name>A0AA96GC72_9BACT</name>
<evidence type="ECO:0000256" key="2">
    <source>
        <dbReference type="PROSITE-ProRule" id="PRU00169"/>
    </source>
</evidence>
<dbReference type="InterPro" id="IPR011006">
    <property type="entry name" value="CheY-like_superfamily"/>
</dbReference>
<keyword evidence="5" id="KW-1185">Reference proteome</keyword>
<proteinExistence type="predicted"/>
<dbReference type="CDD" id="cd00156">
    <property type="entry name" value="REC"/>
    <property type="match status" value="1"/>
</dbReference>
<dbReference type="InterPro" id="IPR050595">
    <property type="entry name" value="Bact_response_regulator"/>
</dbReference>